<dbReference type="Gene3D" id="3.10.450.40">
    <property type="match status" value="2"/>
</dbReference>
<reference evidence="12 13" key="1">
    <citation type="submission" date="2024-01" db="EMBL/GenBank/DDBJ databases">
        <title>The genome of the rayed Mediterranean limpet Patella caerulea (Linnaeus, 1758).</title>
        <authorList>
            <person name="Anh-Thu Weber A."/>
            <person name="Halstead-Nussloch G."/>
        </authorList>
    </citation>
    <scope>NUCLEOTIDE SEQUENCE [LARGE SCALE GENOMIC DNA]</scope>
    <source>
        <strain evidence="12">AATW-2023a</strain>
        <tissue evidence="12">Whole specimen</tissue>
    </source>
</reference>
<dbReference type="SUPFAM" id="SSF49998">
    <property type="entry name" value="Amine oxidase catalytic domain"/>
    <property type="match status" value="1"/>
</dbReference>
<dbReference type="InterPro" id="IPR000269">
    <property type="entry name" value="Cu_amine_oxidase"/>
</dbReference>
<dbReference type="SUPFAM" id="SSF54416">
    <property type="entry name" value="Amine oxidase N-terminal region"/>
    <property type="match status" value="2"/>
</dbReference>
<dbReference type="InterPro" id="IPR016182">
    <property type="entry name" value="Cu_amine_oxidase_N-reg"/>
</dbReference>
<comment type="similarity">
    <text evidence="1 8">Belongs to the copper/topaquinone oxidase family.</text>
</comment>
<evidence type="ECO:0000256" key="1">
    <source>
        <dbReference type="ARBA" id="ARBA00007983"/>
    </source>
</evidence>
<evidence type="ECO:0000256" key="5">
    <source>
        <dbReference type="ARBA" id="ARBA00023008"/>
    </source>
</evidence>
<dbReference type="Gene3D" id="2.70.98.20">
    <property type="entry name" value="Copper amine oxidase, catalytic domain"/>
    <property type="match status" value="1"/>
</dbReference>
<feature type="active site" description="Schiff-base intermediate with substrate; via topaquinone" evidence="6">
    <location>
        <position position="514"/>
    </location>
</feature>
<keyword evidence="9" id="KW-0472">Membrane</keyword>
<evidence type="ECO:0000256" key="7">
    <source>
        <dbReference type="PIRSR" id="PIRSR600269-51"/>
    </source>
</evidence>
<dbReference type="PRINTS" id="PR00766">
    <property type="entry name" value="CUDAOXIDASE"/>
</dbReference>
<dbReference type="AlphaFoldDB" id="A0AAN8JT81"/>
<dbReference type="InterPro" id="IPR015798">
    <property type="entry name" value="Cu_amine_oxidase_C"/>
</dbReference>
<dbReference type="InterPro" id="IPR015800">
    <property type="entry name" value="Cu_amine_oxidase_N2"/>
</dbReference>
<evidence type="ECO:0000256" key="9">
    <source>
        <dbReference type="SAM" id="Phobius"/>
    </source>
</evidence>
<dbReference type="Proteomes" id="UP001347796">
    <property type="component" value="Unassembled WGS sequence"/>
</dbReference>
<dbReference type="GO" id="GO:0008131">
    <property type="term" value="F:primary methylamine oxidase activity"/>
    <property type="evidence" value="ECO:0007669"/>
    <property type="project" value="InterPro"/>
</dbReference>
<keyword evidence="9" id="KW-0812">Transmembrane</keyword>
<comment type="caution">
    <text evidence="12">The sequence shown here is derived from an EMBL/GenBank/DDBJ whole genome shotgun (WGS) entry which is preliminary data.</text>
</comment>
<comment type="cofactor">
    <cofactor evidence="8">
        <name>Cu cation</name>
        <dbReference type="ChEBI" id="CHEBI:23378"/>
    </cofactor>
    <text evidence="8">Contains 1 topaquinone per subunit.</text>
</comment>
<dbReference type="PANTHER" id="PTHR10638:SF20">
    <property type="entry name" value="AMINE OXIDASE"/>
    <property type="match status" value="1"/>
</dbReference>
<feature type="active site" description="Proton acceptor" evidence="6">
    <location>
        <position position="426"/>
    </location>
</feature>
<evidence type="ECO:0000256" key="4">
    <source>
        <dbReference type="ARBA" id="ARBA00023002"/>
    </source>
</evidence>
<feature type="modified residue" description="2',4',5'-topaquinone" evidence="7">
    <location>
        <position position="514"/>
    </location>
</feature>
<dbReference type="PANTHER" id="PTHR10638">
    <property type="entry name" value="COPPER AMINE OXIDASE"/>
    <property type="match status" value="1"/>
</dbReference>
<keyword evidence="4 8" id="KW-0560">Oxidoreductase</keyword>
<dbReference type="GO" id="GO:0048038">
    <property type="term" value="F:quinone binding"/>
    <property type="evidence" value="ECO:0007669"/>
    <property type="project" value="InterPro"/>
</dbReference>
<dbReference type="GO" id="GO:0009308">
    <property type="term" value="P:amine metabolic process"/>
    <property type="evidence" value="ECO:0007669"/>
    <property type="project" value="UniProtKB-UniRule"/>
</dbReference>
<evidence type="ECO:0000259" key="10">
    <source>
        <dbReference type="Pfam" id="PF01179"/>
    </source>
</evidence>
<evidence type="ECO:0000313" key="12">
    <source>
        <dbReference type="EMBL" id="KAK6182677.1"/>
    </source>
</evidence>
<keyword evidence="2 8" id="KW-0479">Metal-binding</keyword>
<comment type="PTM">
    <text evidence="7 8">Topaquinone (TPQ) is generated by copper-dependent autoxidation of a specific tyrosyl residue.</text>
</comment>
<keyword evidence="13" id="KW-1185">Reference proteome</keyword>
<feature type="domain" description="Copper amine oxidase catalytic" evidence="10">
    <location>
        <begin position="354"/>
        <end position="765"/>
    </location>
</feature>
<organism evidence="12 13">
    <name type="scientific">Patella caerulea</name>
    <name type="common">Rayed Mediterranean limpet</name>
    <dbReference type="NCBI Taxonomy" id="87958"/>
    <lineage>
        <taxon>Eukaryota</taxon>
        <taxon>Metazoa</taxon>
        <taxon>Spiralia</taxon>
        <taxon>Lophotrochozoa</taxon>
        <taxon>Mollusca</taxon>
        <taxon>Gastropoda</taxon>
        <taxon>Patellogastropoda</taxon>
        <taxon>Patelloidea</taxon>
        <taxon>Patellidae</taxon>
        <taxon>Patella</taxon>
    </lineage>
</organism>
<evidence type="ECO:0000259" key="11">
    <source>
        <dbReference type="Pfam" id="PF02727"/>
    </source>
</evidence>
<sequence>MENCANIIHDYYLLISFQIEVKKKMDENLRKSVTRWRLASAALVVLCALLIILVIGIVMSKNREIQAKDVPSCGLRFKSNMDTSEPEHPDIFHDLTSREMKAVQNYLISVPELNLELSNLRMNSSYIAGIDYILPPKKDVLAYLDDSRSPPARKAKVIILRGDLNPPVVEEYVVAPLSNPSSHTLIDYPNRRNPVAFSMRPFTGIEFKGISEVMKKVDEQIGDILRESYGATFNDCGDTCLYYLPNIVSSAITGDFTRRMWLQVAYLVEYYTIHPVDLLLYVNVDGTDPSQFRVEKVVYGGQYRNSLAELAADYVSGDVVKSKMTFPTVDKNLFSTLHRRGFPASPTEEQRQPQFVEPDGARYRIKHRQIEYMNWRFHVRMATYNGPQIHDVRFAGKRIAYEIGLQEIAAFYAGDAPTFRMANYIDSVASFGQQARALVPGVDCPETATYLSTRQVSDNQEGSVKSERSFCVFELNTGYPLRRHLQYYHFRGSFYGGMVDNCLIVRTILCLNNYDYIIDFIFHQSGIVETKIVSTGYIFGGVYNDQEKNYGFQIADQLVGNIHHHLFNFKVDLDVMGTSNRYETLDIKLVNVSNSKWLNGLNTIQSQIKFDRSLKKTELDAVYKYNFDTPKEHIFHNDAFKTRFNVPRAYKVQLSGMSKQILPEDKLNERSIPWARYQMAVTKYSDNEVSSSSIYGNSDGLQPVVNFTQYLADDENIVDEDLVLWMSMGMYHIPHSEDLPLTQTPGKHMTILISPYNYFPEDPSMSSRDQVRVQLKEPSNPKAGVRVDRYFNKPNTACVSNYKETDFDKDVEENPRNILDV</sequence>
<evidence type="ECO:0000256" key="6">
    <source>
        <dbReference type="PIRSR" id="PIRSR600269-50"/>
    </source>
</evidence>
<feature type="domain" description="Copper amine oxidase N2-terminal" evidence="11">
    <location>
        <begin position="99"/>
        <end position="181"/>
    </location>
</feature>
<dbReference type="EC" id="1.4.3.-" evidence="8"/>
<feature type="transmembrane region" description="Helical" evidence="9">
    <location>
        <begin position="38"/>
        <end position="59"/>
    </location>
</feature>
<dbReference type="FunFam" id="2.70.98.20:FF:000002">
    <property type="entry name" value="Amine oxidase"/>
    <property type="match status" value="1"/>
</dbReference>
<dbReference type="EMBL" id="JAZGQO010000007">
    <property type="protein sequence ID" value="KAK6182677.1"/>
    <property type="molecule type" value="Genomic_DNA"/>
</dbReference>
<evidence type="ECO:0000313" key="13">
    <source>
        <dbReference type="Proteomes" id="UP001347796"/>
    </source>
</evidence>
<dbReference type="InterPro" id="IPR036460">
    <property type="entry name" value="Cu_amine_oxidase_C_sf"/>
</dbReference>
<name>A0AAN8JT81_PATCE</name>
<dbReference type="GO" id="GO:0005507">
    <property type="term" value="F:copper ion binding"/>
    <property type="evidence" value="ECO:0007669"/>
    <property type="project" value="InterPro"/>
</dbReference>
<evidence type="ECO:0000256" key="8">
    <source>
        <dbReference type="RuleBase" id="RU000672"/>
    </source>
</evidence>
<dbReference type="Pfam" id="PF01179">
    <property type="entry name" value="Cu_amine_oxid"/>
    <property type="match status" value="1"/>
</dbReference>
<keyword evidence="5 8" id="KW-0186">Copper</keyword>
<proteinExistence type="inferred from homology"/>
<evidence type="ECO:0000256" key="2">
    <source>
        <dbReference type="ARBA" id="ARBA00022723"/>
    </source>
</evidence>
<gene>
    <name evidence="12" type="ORF">SNE40_010304</name>
</gene>
<evidence type="ECO:0000256" key="3">
    <source>
        <dbReference type="ARBA" id="ARBA00022772"/>
    </source>
</evidence>
<protein>
    <recommendedName>
        <fullName evidence="8">Amine oxidase</fullName>
        <ecNumber evidence="8">1.4.3.-</ecNumber>
    </recommendedName>
</protein>
<dbReference type="GO" id="GO:0005886">
    <property type="term" value="C:plasma membrane"/>
    <property type="evidence" value="ECO:0007669"/>
    <property type="project" value="TreeGrafter"/>
</dbReference>
<keyword evidence="9" id="KW-1133">Transmembrane helix</keyword>
<keyword evidence="3 6" id="KW-0801">TPQ</keyword>
<dbReference type="Pfam" id="PF02727">
    <property type="entry name" value="Cu_amine_oxidN2"/>
    <property type="match status" value="1"/>
</dbReference>
<accession>A0AAN8JT81</accession>